<evidence type="ECO:0000256" key="6">
    <source>
        <dbReference type="SAM" id="Phobius"/>
    </source>
</evidence>
<accession>A0A7X5LNA1</accession>
<name>A0A7X5LNA1_9ALTE</name>
<feature type="transmembrane region" description="Helical" evidence="6">
    <location>
        <begin position="386"/>
        <end position="404"/>
    </location>
</feature>
<keyword evidence="8" id="KW-1185">Reference proteome</keyword>
<reference evidence="7 8" key="1">
    <citation type="submission" date="2020-01" db="EMBL/GenBank/DDBJ databases">
        <authorList>
            <person name="Chen J."/>
            <person name="Zhu S."/>
            <person name="Yang J."/>
        </authorList>
    </citation>
    <scope>NUCLEOTIDE SEQUENCE [LARGE SCALE GENOMIC DNA]</scope>
    <source>
        <strain evidence="7 8">345S023</strain>
    </source>
</reference>
<feature type="transmembrane region" description="Helical" evidence="6">
    <location>
        <begin position="410"/>
        <end position="428"/>
    </location>
</feature>
<feature type="transmembrane region" description="Helical" evidence="6">
    <location>
        <begin position="130"/>
        <end position="148"/>
    </location>
</feature>
<dbReference type="GO" id="GO:0005886">
    <property type="term" value="C:plasma membrane"/>
    <property type="evidence" value="ECO:0007669"/>
    <property type="project" value="UniProtKB-SubCell"/>
</dbReference>
<sequence length="435" mass="45954">MSSSNKGLLSKGIGGVGAALLVLNGLIGAGIFALPAKMAAELGGFSPYIFLIFGALILAVVWCFGQLVVLYQETGGPVIYARKGFGDAAAFQTGFIYYLARATAIAANMHVLLLYAGYVWPELNAGIGKSLAIIALTTTLILVNIVGLKAAMRALDTISVLKLLPFAALIGIGYWQLDFSRVADSSMSNTLPAFDTISAGALLTLYAFIGFETVVVTSGETNSPKKTIPRALMLTVAGIALFYFCVQWLYWHTVGAAKPDSAPLIALADMIFGQTGALVMTLTAVVSVAGNLLANMISTSRLTFSMAHQSLIPGTLGKPWLGKVHKTFATPYISIVVLGIFAGIMALSGSFVWLAIASVLARLVVYAMCVLVLIKAQNQLTLPVNLIKRLLPFLALAVCAWSVTQSSTHAWLFLVGELVIGALLYVVLHNNASKG</sequence>
<feature type="transmembrane region" description="Helical" evidence="6">
    <location>
        <begin position="231"/>
        <end position="251"/>
    </location>
</feature>
<dbReference type="InterPro" id="IPR050367">
    <property type="entry name" value="APC_superfamily"/>
</dbReference>
<evidence type="ECO:0000313" key="7">
    <source>
        <dbReference type="EMBL" id="NDV92527.1"/>
    </source>
</evidence>
<evidence type="ECO:0000313" key="8">
    <source>
        <dbReference type="Proteomes" id="UP000470213"/>
    </source>
</evidence>
<evidence type="ECO:0000256" key="4">
    <source>
        <dbReference type="ARBA" id="ARBA00022989"/>
    </source>
</evidence>
<feature type="transmembrane region" description="Helical" evidence="6">
    <location>
        <begin position="353"/>
        <end position="374"/>
    </location>
</feature>
<dbReference type="PANTHER" id="PTHR42770">
    <property type="entry name" value="AMINO ACID TRANSPORTER-RELATED"/>
    <property type="match status" value="1"/>
</dbReference>
<organism evidence="7 8">
    <name type="scientific">Alteromonas profundi</name>
    <dbReference type="NCBI Taxonomy" id="2696062"/>
    <lineage>
        <taxon>Bacteria</taxon>
        <taxon>Pseudomonadati</taxon>
        <taxon>Pseudomonadota</taxon>
        <taxon>Gammaproteobacteria</taxon>
        <taxon>Alteromonadales</taxon>
        <taxon>Alteromonadaceae</taxon>
        <taxon>Alteromonas/Salinimonas group</taxon>
        <taxon>Alteromonas</taxon>
    </lineage>
</organism>
<evidence type="ECO:0000256" key="2">
    <source>
        <dbReference type="ARBA" id="ARBA00022475"/>
    </source>
</evidence>
<evidence type="ECO:0000256" key="5">
    <source>
        <dbReference type="ARBA" id="ARBA00023136"/>
    </source>
</evidence>
<keyword evidence="3 6" id="KW-0812">Transmembrane</keyword>
<feature type="transmembrane region" description="Helical" evidence="6">
    <location>
        <begin position="12"/>
        <end position="36"/>
    </location>
</feature>
<dbReference type="InterPro" id="IPR002293">
    <property type="entry name" value="AA/rel_permease1"/>
</dbReference>
<dbReference type="Pfam" id="PF13520">
    <property type="entry name" value="AA_permease_2"/>
    <property type="match status" value="1"/>
</dbReference>
<evidence type="ECO:0000256" key="1">
    <source>
        <dbReference type="ARBA" id="ARBA00004651"/>
    </source>
</evidence>
<proteinExistence type="predicted"/>
<dbReference type="Gene3D" id="1.20.1740.10">
    <property type="entry name" value="Amino acid/polyamine transporter I"/>
    <property type="match status" value="1"/>
</dbReference>
<feature type="transmembrane region" description="Helical" evidence="6">
    <location>
        <begin position="95"/>
        <end position="118"/>
    </location>
</feature>
<gene>
    <name evidence="7" type="ORF">GTH32_15240</name>
</gene>
<keyword evidence="2" id="KW-1003">Cell membrane</keyword>
<feature type="transmembrane region" description="Helical" evidence="6">
    <location>
        <begin position="160"/>
        <end position="177"/>
    </location>
</feature>
<dbReference type="PANTHER" id="PTHR42770:SF7">
    <property type="entry name" value="MEMBRANE PROTEIN"/>
    <property type="match status" value="1"/>
</dbReference>
<dbReference type="RefSeq" id="WP_163087321.1">
    <property type="nucleotide sequence ID" value="NZ_JAAAWN010000024.1"/>
</dbReference>
<feature type="transmembrane region" description="Helical" evidence="6">
    <location>
        <begin position="48"/>
        <end position="74"/>
    </location>
</feature>
<keyword evidence="5 6" id="KW-0472">Membrane</keyword>
<dbReference type="AlphaFoldDB" id="A0A7X5LNA1"/>
<dbReference type="EMBL" id="JAAAWN010000024">
    <property type="protein sequence ID" value="NDV92527.1"/>
    <property type="molecule type" value="Genomic_DNA"/>
</dbReference>
<comment type="caution">
    <text evidence="7">The sequence shown here is derived from an EMBL/GenBank/DDBJ whole genome shotgun (WGS) entry which is preliminary data.</text>
</comment>
<feature type="transmembrane region" description="Helical" evidence="6">
    <location>
        <begin position="197"/>
        <end position="219"/>
    </location>
</feature>
<dbReference type="PIRSF" id="PIRSF006060">
    <property type="entry name" value="AA_transporter"/>
    <property type="match status" value="1"/>
</dbReference>
<feature type="transmembrane region" description="Helical" evidence="6">
    <location>
        <begin position="328"/>
        <end position="347"/>
    </location>
</feature>
<protein>
    <submittedName>
        <fullName evidence="7">Amino acid permease</fullName>
    </submittedName>
</protein>
<dbReference type="Proteomes" id="UP000470213">
    <property type="component" value="Unassembled WGS sequence"/>
</dbReference>
<dbReference type="GO" id="GO:0022857">
    <property type="term" value="F:transmembrane transporter activity"/>
    <property type="evidence" value="ECO:0007669"/>
    <property type="project" value="InterPro"/>
</dbReference>
<evidence type="ECO:0000256" key="3">
    <source>
        <dbReference type="ARBA" id="ARBA00022692"/>
    </source>
</evidence>
<feature type="transmembrane region" description="Helical" evidence="6">
    <location>
        <begin position="271"/>
        <end position="294"/>
    </location>
</feature>
<comment type="subcellular location">
    <subcellularLocation>
        <location evidence="1">Cell membrane</location>
        <topology evidence="1">Multi-pass membrane protein</topology>
    </subcellularLocation>
</comment>
<keyword evidence="4 6" id="KW-1133">Transmembrane helix</keyword>